<protein>
    <recommendedName>
        <fullName evidence="2">HNH nuclease domain-containing protein</fullName>
    </recommendedName>
</protein>
<organism evidence="3">
    <name type="scientific">Fusarium oxysporum (strain Fo5176)</name>
    <name type="common">Fusarium vascular wilt</name>
    <dbReference type="NCBI Taxonomy" id="660025"/>
    <lineage>
        <taxon>Eukaryota</taxon>
        <taxon>Fungi</taxon>
        <taxon>Dikarya</taxon>
        <taxon>Ascomycota</taxon>
        <taxon>Pezizomycotina</taxon>
        <taxon>Sordariomycetes</taxon>
        <taxon>Hypocreomycetidae</taxon>
        <taxon>Hypocreales</taxon>
        <taxon>Nectriaceae</taxon>
        <taxon>Fusarium</taxon>
        <taxon>Fusarium oxysporum species complex</taxon>
    </lineage>
</organism>
<dbReference type="InterPro" id="IPR003615">
    <property type="entry name" value="HNH_nuc"/>
</dbReference>
<evidence type="ECO:0000256" key="1">
    <source>
        <dbReference type="SAM" id="MobiDB-lite"/>
    </source>
</evidence>
<proteinExistence type="predicted"/>
<sequence length="393" mass="44189">QEFESDTHRAAIFQIESHKALASLIENLISIDDLAWVTTSADEKRSTVTFYPPRTISKTLSDLQEGIPQDPNSETLASKELRFAAETHESLNVLNEYPTLICSRATLWVKEQPGQDTDLFLSFGLNKTWPSHDHQTLSAITPNLSEALQSRIIFIVEDLLRKALFEPNSIFMGGAHFKSAALIDRYFGKQGMLTAENFGRQIGIARTNFMTRVSNGSATRREPWCSGPPIGPGVQACHIITQHHHHVYPAMSGDSDDDKFSLEESNRRLKGAWQSTWSPRNGILLMKNLHEFFDARLFSIHPYTHRIRVFVPYDALTKFNGKKASVHTTIDRKALRHHYTMSCIENMAAGRPILDVISPSTSRMASGKATPFTARTDLPATPTSLTRKHFDAR</sequence>
<accession>F9G4P7</accession>
<name>F9G4P7_FUSOF</name>
<feature type="region of interest" description="Disordered" evidence="1">
    <location>
        <begin position="362"/>
        <end position="393"/>
    </location>
</feature>
<reference evidence="3" key="1">
    <citation type="journal article" date="2012" name="Mol. Plant Microbe Interact.">
        <title>A highly conserved effector in Fusarium oxysporum is required for full virulence on Arabidopsis.</title>
        <authorList>
            <person name="Thatcher L.F."/>
            <person name="Gardiner D.M."/>
            <person name="Kazan K."/>
            <person name="Manners J."/>
        </authorList>
    </citation>
    <scope>NUCLEOTIDE SEQUENCE [LARGE SCALE GENOMIC DNA]</scope>
    <source>
        <strain evidence="3">Fo5176</strain>
    </source>
</reference>
<dbReference type="OrthoDB" id="2142759at2759"/>
<dbReference type="AlphaFoldDB" id="F9G4P7"/>
<feature type="domain" description="HNH nuclease" evidence="2">
    <location>
        <begin position="232"/>
        <end position="301"/>
    </location>
</feature>
<evidence type="ECO:0000259" key="2">
    <source>
        <dbReference type="Pfam" id="PF13391"/>
    </source>
</evidence>
<feature type="non-terminal residue" evidence="3">
    <location>
        <position position="1"/>
    </location>
</feature>
<dbReference type="Pfam" id="PF13391">
    <property type="entry name" value="HNH_2"/>
    <property type="match status" value="1"/>
</dbReference>
<comment type="caution">
    <text evidence="3">The sequence shown here is derived from an EMBL/GenBank/DDBJ whole genome shotgun (WGS) entry which is preliminary data.</text>
</comment>
<evidence type="ECO:0000313" key="3">
    <source>
        <dbReference type="EMBL" id="EGU75860.1"/>
    </source>
</evidence>
<dbReference type="EMBL" id="AFQF01003416">
    <property type="protein sequence ID" value="EGU75860.1"/>
    <property type="molecule type" value="Genomic_DNA"/>
</dbReference>
<gene>
    <name evidence="3" type="ORF">FOXB_13629</name>
</gene>